<feature type="domain" description="Surface lipoprotein assembly modifier C-terminal" evidence="2">
    <location>
        <begin position="150"/>
        <end position="309"/>
    </location>
</feature>
<accession>A0A4Z1BT77</accession>
<keyword evidence="4" id="KW-1185">Reference proteome</keyword>
<evidence type="ECO:0000313" key="4">
    <source>
        <dbReference type="Proteomes" id="UP000298325"/>
    </source>
</evidence>
<comment type="caution">
    <text evidence="3">The sequence shown here is derived from an EMBL/GenBank/DDBJ whole genome shotgun (WGS) entry which is preliminary data.</text>
</comment>
<dbReference type="Pfam" id="PF04575">
    <property type="entry name" value="SlipAM"/>
    <property type="match status" value="1"/>
</dbReference>
<dbReference type="AlphaFoldDB" id="A0A4Z1BT77"/>
<dbReference type="OrthoDB" id="6380601at2"/>
<keyword evidence="1" id="KW-0732">Signal</keyword>
<evidence type="ECO:0000259" key="2">
    <source>
        <dbReference type="Pfam" id="PF04575"/>
    </source>
</evidence>
<protein>
    <submittedName>
        <fullName evidence="3">DUF560 domain-containing protein</fullName>
    </submittedName>
</protein>
<feature type="signal peptide" evidence="1">
    <location>
        <begin position="1"/>
        <end position="32"/>
    </location>
</feature>
<organism evidence="3 4">
    <name type="scientific">Marinobacter confluentis</name>
    <dbReference type="NCBI Taxonomy" id="1697557"/>
    <lineage>
        <taxon>Bacteria</taxon>
        <taxon>Pseudomonadati</taxon>
        <taxon>Pseudomonadota</taxon>
        <taxon>Gammaproteobacteria</taxon>
        <taxon>Pseudomonadales</taxon>
        <taxon>Marinobacteraceae</taxon>
        <taxon>Marinobacter</taxon>
    </lineage>
</organism>
<dbReference type="InterPro" id="IPR007655">
    <property type="entry name" value="Slam_C"/>
</dbReference>
<gene>
    <name evidence="3" type="ORF">E5Q11_09075</name>
</gene>
<proteinExistence type="predicted"/>
<evidence type="ECO:0000256" key="1">
    <source>
        <dbReference type="SAM" id="SignalP"/>
    </source>
</evidence>
<sequence>MSSFSSPASNARYARLALVSGLAFAFSPELFAQSDNLEASVAGGLRFEDNLLVDSLDVSSPESDFAAVGNLDLTYRDKVRKNIDLRFGYALEGRRYFQEDDFDLQLHYGYLDLSRDLSGITAGAIVDATYARIGGEALLNKQKLSGYLSDLVTRDLYIRGSLGLENTDFSGQQGRDNKGQRLDASGYYFLNGTNRYLTVSARYNQRQASDSVFDYNARRISFGYVERMTLADDWPIRVRADWRYEKRRYDETDPALGVRREDDRTRWRLRMDAPVSDSVTVELKYEHRNYSSDNPALDFDDNRIEVMLEVALL</sequence>
<dbReference type="RefSeq" id="WP_135803071.1">
    <property type="nucleotide sequence ID" value="NZ_SRPF01000002.1"/>
</dbReference>
<dbReference type="EMBL" id="SRPF01000002">
    <property type="protein sequence ID" value="TGN40409.1"/>
    <property type="molecule type" value="Genomic_DNA"/>
</dbReference>
<reference evidence="3 4" key="1">
    <citation type="submission" date="2019-04" db="EMBL/GenBank/DDBJ databases">
        <authorList>
            <person name="Park S."/>
            <person name="Yoon J.-H."/>
        </authorList>
    </citation>
    <scope>NUCLEOTIDE SEQUENCE [LARGE SCALE GENOMIC DNA]</scope>
    <source>
        <strain evidence="3 4">HJM-18</strain>
    </source>
</reference>
<feature type="chain" id="PRO_5021474963" evidence="1">
    <location>
        <begin position="33"/>
        <end position="313"/>
    </location>
</feature>
<name>A0A4Z1BT77_9GAMM</name>
<evidence type="ECO:0000313" key="3">
    <source>
        <dbReference type="EMBL" id="TGN40409.1"/>
    </source>
</evidence>
<dbReference type="Proteomes" id="UP000298325">
    <property type="component" value="Unassembled WGS sequence"/>
</dbReference>